<dbReference type="InterPro" id="IPR001261">
    <property type="entry name" value="ArgE/DapE_CS"/>
</dbReference>
<proteinExistence type="inferred from homology"/>
<dbReference type="Gene3D" id="3.40.630.10">
    <property type="entry name" value="Zn peptidases"/>
    <property type="match status" value="1"/>
</dbReference>
<evidence type="ECO:0000259" key="12">
    <source>
        <dbReference type="Pfam" id="PF07687"/>
    </source>
</evidence>
<keyword evidence="9" id="KW-0862">Zinc</keyword>
<dbReference type="InterPro" id="IPR036264">
    <property type="entry name" value="Bact_exopeptidase_dim_dom"/>
</dbReference>
<dbReference type="KEGG" id="gfe:Gferi_03375"/>
<keyword evidence="14" id="KW-1185">Reference proteome</keyword>
<keyword evidence="10" id="KW-0170">Cobalt</keyword>
<dbReference type="InterPro" id="IPR011650">
    <property type="entry name" value="Peptidase_M20_dimer"/>
</dbReference>
<dbReference type="STRING" id="1424294.Gferi_03375"/>
<comment type="catalytic activity">
    <reaction evidence="11">
        <text>N-succinyl-(2S,6S)-2,6-diaminopimelate + H2O = (2S,6S)-2,6-diaminopimelate + succinate</text>
        <dbReference type="Rhea" id="RHEA:22608"/>
        <dbReference type="ChEBI" id="CHEBI:15377"/>
        <dbReference type="ChEBI" id="CHEBI:30031"/>
        <dbReference type="ChEBI" id="CHEBI:57609"/>
        <dbReference type="ChEBI" id="CHEBI:58087"/>
        <dbReference type="EC" id="3.5.1.18"/>
    </reaction>
</comment>
<dbReference type="GO" id="GO:0009089">
    <property type="term" value="P:lysine biosynthetic process via diaminopimelate"/>
    <property type="evidence" value="ECO:0007669"/>
    <property type="project" value="UniProtKB-UniPathway"/>
</dbReference>
<dbReference type="SUPFAM" id="SSF55031">
    <property type="entry name" value="Bacterial exopeptidase dimerisation domain"/>
    <property type="match status" value="1"/>
</dbReference>
<dbReference type="EMBL" id="CP017269">
    <property type="protein sequence ID" value="AOT68699.1"/>
    <property type="molecule type" value="Genomic_DNA"/>
</dbReference>
<name>A0A1D8GCR7_9FIRM</name>
<dbReference type="RefSeq" id="WP_069974275.1">
    <property type="nucleotide sequence ID" value="NZ_CP017269.1"/>
</dbReference>
<keyword evidence="8" id="KW-0378">Hydrolase</keyword>
<comment type="pathway">
    <text evidence="3">Amino-acid biosynthesis; L-lysine biosynthesis via DAP pathway; LL-2,6-diaminopimelate from (S)-tetrahydrodipicolinate (succinylase route): step 3/3.</text>
</comment>
<dbReference type="PANTHER" id="PTHR43808:SF25">
    <property type="entry name" value="PEPTIDASE M20 DIMERISATION DOMAIN-CONTAINING PROTEIN"/>
    <property type="match status" value="1"/>
</dbReference>
<evidence type="ECO:0000256" key="11">
    <source>
        <dbReference type="ARBA" id="ARBA00051301"/>
    </source>
</evidence>
<accession>A0A1D8GCR7</accession>
<comment type="cofactor">
    <cofactor evidence="1">
        <name>Co(2+)</name>
        <dbReference type="ChEBI" id="CHEBI:48828"/>
    </cofactor>
</comment>
<evidence type="ECO:0000256" key="3">
    <source>
        <dbReference type="ARBA" id="ARBA00005130"/>
    </source>
</evidence>
<evidence type="ECO:0000256" key="7">
    <source>
        <dbReference type="ARBA" id="ARBA00022723"/>
    </source>
</evidence>
<evidence type="ECO:0000256" key="4">
    <source>
        <dbReference type="ARBA" id="ARBA00006247"/>
    </source>
</evidence>
<dbReference type="SUPFAM" id="SSF53187">
    <property type="entry name" value="Zn-dependent exopeptidases"/>
    <property type="match status" value="1"/>
</dbReference>
<dbReference type="NCBIfam" id="NF005373">
    <property type="entry name" value="PRK06915.1"/>
    <property type="match status" value="1"/>
</dbReference>
<sequence>MDNVKQQVLKMIENSKNEIITRVQEIVRYPSVTGEEKDAQAYVSRMLKELSFYVDIWEPTMDEMEINPDFLAARDHFDGSPNVVGVLKGKGGGKSILLNGHVDVVPEGDNDWDDSPWSGKLEDGKIYGRGASDMKGGIIANIMAVKAIIASGIKLKGDVIIESVIGEETGGGGTLSAISRGYKANGAIVSEPTDLQVCPVSMGAMWFRITVKGLAAHAGTSYLGINAISKASKIIQKLDEFEARRVKLKKHELYQHMAVPFAVNIGTIKGGVFPTSVPDEVIIEGRMGVSPDEEIREARKDLEDAVYEVSEKDNWLKEHMPKIEWYGFCISSGGVDRDHAIVKAINDNYKYVKGSEPVVVGTPWGTDAGALNRYGNTPTVIFGPGPGETAHKANEYVEVEKLMEATKVIACTILDWCGYEQ</sequence>
<comment type="similarity">
    <text evidence="4">Belongs to the peptidase M20A family.</text>
</comment>
<dbReference type="GO" id="GO:0046872">
    <property type="term" value="F:metal ion binding"/>
    <property type="evidence" value="ECO:0007669"/>
    <property type="project" value="UniProtKB-KW"/>
</dbReference>
<feature type="domain" description="Peptidase M20 dimerisation" evidence="12">
    <location>
        <begin position="203"/>
        <end position="312"/>
    </location>
</feature>
<dbReference type="Gene3D" id="3.30.70.360">
    <property type="match status" value="1"/>
</dbReference>
<dbReference type="AlphaFoldDB" id="A0A1D8GCR7"/>
<dbReference type="Proteomes" id="UP000095743">
    <property type="component" value="Chromosome"/>
</dbReference>
<dbReference type="PROSITE" id="PS00758">
    <property type="entry name" value="ARGE_DAPE_CPG2_1"/>
    <property type="match status" value="1"/>
</dbReference>
<dbReference type="PANTHER" id="PTHR43808">
    <property type="entry name" value="ACETYLORNITHINE DEACETYLASE"/>
    <property type="match status" value="1"/>
</dbReference>
<reference evidence="13 14" key="1">
    <citation type="submission" date="2016-09" db="EMBL/GenBank/DDBJ databases">
        <title>Genomic analysis reveals versatility of anaerobic energy metabolism of Geosporobacter ferrireducens IRF9 of phylum Firmicutes.</title>
        <authorList>
            <person name="Kim S.-J."/>
        </authorList>
    </citation>
    <scope>NUCLEOTIDE SEQUENCE [LARGE SCALE GENOMIC DNA]</scope>
    <source>
        <strain evidence="13 14">IRF9</strain>
    </source>
</reference>
<dbReference type="OrthoDB" id="9815360at2"/>
<protein>
    <recommendedName>
        <fullName evidence="6">Probable succinyl-diaminopimelate desuccinylase</fullName>
        <ecNumber evidence="5">3.5.1.18</ecNumber>
    </recommendedName>
</protein>
<evidence type="ECO:0000313" key="14">
    <source>
        <dbReference type="Proteomes" id="UP000095743"/>
    </source>
</evidence>
<organism evidence="13 14">
    <name type="scientific">Geosporobacter ferrireducens</name>
    <dbReference type="NCBI Taxonomy" id="1424294"/>
    <lineage>
        <taxon>Bacteria</taxon>
        <taxon>Bacillati</taxon>
        <taxon>Bacillota</taxon>
        <taxon>Clostridia</taxon>
        <taxon>Peptostreptococcales</taxon>
        <taxon>Thermotaleaceae</taxon>
        <taxon>Geosporobacter</taxon>
    </lineage>
</organism>
<evidence type="ECO:0000256" key="5">
    <source>
        <dbReference type="ARBA" id="ARBA00011921"/>
    </source>
</evidence>
<dbReference type="NCBIfam" id="TIGR01910">
    <property type="entry name" value="DapE-ArgE"/>
    <property type="match status" value="1"/>
</dbReference>
<comment type="cofactor">
    <cofactor evidence="2">
        <name>Zn(2+)</name>
        <dbReference type="ChEBI" id="CHEBI:29105"/>
    </cofactor>
</comment>
<keyword evidence="7" id="KW-0479">Metal-binding</keyword>
<dbReference type="UniPathway" id="UPA00034">
    <property type="reaction ID" value="UER00021"/>
</dbReference>
<dbReference type="Pfam" id="PF01546">
    <property type="entry name" value="Peptidase_M20"/>
    <property type="match status" value="1"/>
</dbReference>
<dbReference type="GO" id="GO:0009014">
    <property type="term" value="F:succinyl-diaminopimelate desuccinylase activity"/>
    <property type="evidence" value="ECO:0007669"/>
    <property type="project" value="UniProtKB-EC"/>
</dbReference>
<dbReference type="InterPro" id="IPR002933">
    <property type="entry name" value="Peptidase_M20"/>
</dbReference>
<evidence type="ECO:0000256" key="1">
    <source>
        <dbReference type="ARBA" id="ARBA00001941"/>
    </source>
</evidence>
<gene>
    <name evidence="13" type="ORF">Gferi_03375</name>
</gene>
<evidence type="ECO:0000256" key="6">
    <source>
        <dbReference type="ARBA" id="ARBA00016853"/>
    </source>
</evidence>
<dbReference type="InterPro" id="IPR010182">
    <property type="entry name" value="ArgE/DapE"/>
</dbReference>
<evidence type="ECO:0000313" key="13">
    <source>
        <dbReference type="EMBL" id="AOT68699.1"/>
    </source>
</evidence>
<evidence type="ECO:0000256" key="10">
    <source>
        <dbReference type="ARBA" id="ARBA00023285"/>
    </source>
</evidence>
<evidence type="ECO:0000256" key="9">
    <source>
        <dbReference type="ARBA" id="ARBA00022833"/>
    </source>
</evidence>
<dbReference type="EC" id="3.5.1.18" evidence="5"/>
<evidence type="ECO:0000256" key="2">
    <source>
        <dbReference type="ARBA" id="ARBA00001947"/>
    </source>
</evidence>
<dbReference type="InterPro" id="IPR050072">
    <property type="entry name" value="Peptidase_M20A"/>
</dbReference>
<dbReference type="Pfam" id="PF07687">
    <property type="entry name" value="M20_dimer"/>
    <property type="match status" value="1"/>
</dbReference>
<evidence type="ECO:0000256" key="8">
    <source>
        <dbReference type="ARBA" id="ARBA00022801"/>
    </source>
</evidence>